<sequence>MVKYQHSKFYFENLFLNNISIDDYFTFTDILKEYTYT</sequence>
<accession>A0A088N9Z7</accession>
<organism evidence="1 2">
    <name type="scientific">Candidatus Palibaumannia cicadellinicola</name>
    <dbReference type="NCBI Taxonomy" id="186490"/>
    <lineage>
        <taxon>Bacteria</taxon>
        <taxon>Pseudomonadati</taxon>
        <taxon>Pseudomonadota</taxon>
        <taxon>Gammaproteobacteria</taxon>
        <taxon>Candidatus Palibaumannia</taxon>
    </lineage>
</organism>
<dbReference type="AlphaFoldDB" id="A0A088N9Z7"/>
<dbReference type="EMBL" id="CP008985">
    <property type="protein sequence ID" value="AIN46968.1"/>
    <property type="molecule type" value="Genomic_DNA"/>
</dbReference>
<proteinExistence type="predicted"/>
<protein>
    <submittedName>
        <fullName evidence="1">Uncharacterized protein</fullName>
    </submittedName>
</protein>
<dbReference type="KEGG" id="bcib:IM45_165"/>
<name>A0A088N9Z7_9GAMM</name>
<dbReference type="Proteomes" id="UP000067325">
    <property type="component" value="Chromosome"/>
</dbReference>
<evidence type="ECO:0000313" key="2">
    <source>
        <dbReference type="Proteomes" id="UP000067325"/>
    </source>
</evidence>
<gene>
    <name evidence="1" type="ORF">IM45_165</name>
</gene>
<evidence type="ECO:0000313" key="1">
    <source>
        <dbReference type="EMBL" id="AIN46968.1"/>
    </source>
</evidence>
<reference evidence="1 2" key="1">
    <citation type="journal article" date="2014" name="MBio">
        <title>Differential genome evolution between companion symbionts in an insect-bacterial symbiosis.</title>
        <authorList>
            <person name="Bennett G.M."/>
            <person name="McCutcheon J.P."/>
            <person name="MacDonald B.R."/>
            <person name="Romanovicz D."/>
            <person name="Moran N.A."/>
        </authorList>
    </citation>
    <scope>NUCLEOTIDE SEQUENCE [LARGE SCALE GENOMIC DNA]</scope>
    <source>
        <strain evidence="1 2">BGSS</strain>
    </source>
</reference>